<dbReference type="EMBL" id="WPHU01000005">
    <property type="protein sequence ID" value="MVA57207.1"/>
    <property type="molecule type" value="Genomic_DNA"/>
</dbReference>
<sequence>MYDETKLSRSAQRGFSEKPAFAACVFPTGAKIRTSLEMHLGRIECRDQQ</sequence>
<gene>
    <name evidence="1" type="ORF">GOZ88_13955</name>
</gene>
<dbReference type="RefSeq" id="WP_156586525.1">
    <property type="nucleotide sequence ID" value="NZ_AP023268.1"/>
</dbReference>
<evidence type="ECO:0000313" key="2">
    <source>
        <dbReference type="Proteomes" id="UP000440716"/>
    </source>
</evidence>
<protein>
    <submittedName>
        <fullName evidence="1">Uncharacterized protein</fullName>
    </submittedName>
</protein>
<comment type="caution">
    <text evidence="1">The sequence shown here is derived from an EMBL/GenBank/DDBJ whole genome shotgun (WGS) entry which is preliminary data.</text>
</comment>
<accession>A0A6A9UIG6</accession>
<reference evidence="1 2" key="1">
    <citation type="submission" date="2019-12" db="EMBL/GenBank/DDBJ databases">
        <title>Whole-genome sequencing of Allorhizobium vitis.</title>
        <authorList>
            <person name="Gan H.M."/>
            <person name="Szegedi E."/>
            <person name="Burr T."/>
            <person name="Savka M.A."/>
        </authorList>
    </citation>
    <scope>NUCLEOTIDE SEQUENCE [LARGE SCALE GENOMIC DNA]</scope>
    <source>
        <strain evidence="1 2">CG415</strain>
    </source>
</reference>
<name>A0A6A9UIG6_AGRVI</name>
<evidence type="ECO:0000313" key="1">
    <source>
        <dbReference type="EMBL" id="MVA57207.1"/>
    </source>
</evidence>
<proteinExistence type="predicted"/>
<dbReference type="AlphaFoldDB" id="A0A6A9UIG6"/>
<dbReference type="Proteomes" id="UP000440716">
    <property type="component" value="Unassembled WGS sequence"/>
</dbReference>
<organism evidence="1 2">
    <name type="scientific">Agrobacterium vitis</name>
    <name type="common">Rhizobium vitis</name>
    <dbReference type="NCBI Taxonomy" id="373"/>
    <lineage>
        <taxon>Bacteria</taxon>
        <taxon>Pseudomonadati</taxon>
        <taxon>Pseudomonadota</taxon>
        <taxon>Alphaproteobacteria</taxon>
        <taxon>Hyphomicrobiales</taxon>
        <taxon>Rhizobiaceae</taxon>
        <taxon>Rhizobium/Agrobacterium group</taxon>
        <taxon>Agrobacterium</taxon>
    </lineage>
</organism>